<dbReference type="EMBL" id="GL348716">
    <property type="protein sequence ID" value="EFH56805.1"/>
    <property type="molecule type" value="Genomic_DNA"/>
</dbReference>
<accession>D7LGR3</accession>
<protein>
    <submittedName>
        <fullName evidence="1">Uncharacterized protein</fullName>
    </submittedName>
</protein>
<keyword evidence="2" id="KW-1185">Reference proteome</keyword>
<organism evidence="2">
    <name type="scientific">Arabidopsis lyrata subsp. lyrata</name>
    <name type="common">Lyre-leaved rock-cress</name>
    <dbReference type="NCBI Taxonomy" id="81972"/>
    <lineage>
        <taxon>Eukaryota</taxon>
        <taxon>Viridiplantae</taxon>
        <taxon>Streptophyta</taxon>
        <taxon>Embryophyta</taxon>
        <taxon>Tracheophyta</taxon>
        <taxon>Spermatophyta</taxon>
        <taxon>Magnoliopsida</taxon>
        <taxon>eudicotyledons</taxon>
        <taxon>Gunneridae</taxon>
        <taxon>Pentapetalae</taxon>
        <taxon>rosids</taxon>
        <taxon>malvids</taxon>
        <taxon>Brassicales</taxon>
        <taxon>Brassicaceae</taxon>
        <taxon>Camelineae</taxon>
        <taxon>Arabidopsis</taxon>
    </lineage>
</organism>
<name>D7LGR3_ARALL</name>
<dbReference type="AlphaFoldDB" id="D7LGR3"/>
<reference evidence="2" key="1">
    <citation type="journal article" date="2011" name="Nat. Genet.">
        <title>The Arabidopsis lyrata genome sequence and the basis of rapid genome size change.</title>
        <authorList>
            <person name="Hu T.T."/>
            <person name="Pattyn P."/>
            <person name="Bakker E.G."/>
            <person name="Cao J."/>
            <person name="Cheng J.-F."/>
            <person name="Clark R.M."/>
            <person name="Fahlgren N."/>
            <person name="Fawcett J.A."/>
            <person name="Grimwood J."/>
            <person name="Gundlach H."/>
            <person name="Haberer G."/>
            <person name="Hollister J.D."/>
            <person name="Ossowski S."/>
            <person name="Ottilar R.P."/>
            <person name="Salamov A.A."/>
            <person name="Schneeberger K."/>
            <person name="Spannagl M."/>
            <person name="Wang X."/>
            <person name="Yang L."/>
            <person name="Nasrallah M.E."/>
            <person name="Bergelson J."/>
            <person name="Carrington J.C."/>
            <person name="Gaut B.S."/>
            <person name="Schmutz J."/>
            <person name="Mayer K.F.X."/>
            <person name="Van de Peer Y."/>
            <person name="Grigoriev I.V."/>
            <person name="Nordborg M."/>
            <person name="Weigel D."/>
            <person name="Guo Y.-L."/>
        </authorList>
    </citation>
    <scope>NUCLEOTIDE SEQUENCE [LARGE SCALE GENOMIC DNA]</scope>
    <source>
        <strain evidence="2">cv. MN47</strain>
    </source>
</reference>
<dbReference type="Proteomes" id="UP000008694">
    <property type="component" value="Unassembled WGS sequence"/>
</dbReference>
<sequence length="58" mass="6768">MDRNEKNIILAIEENILRFVPIDHEMCFVNVRQNYNLCSLYWLGLKDGGLNVTLSQNV</sequence>
<evidence type="ECO:0000313" key="2">
    <source>
        <dbReference type="Proteomes" id="UP000008694"/>
    </source>
</evidence>
<dbReference type="HOGENOM" id="CLU_2981755_0_0_1"/>
<dbReference type="eggNOG" id="KOG2381">
    <property type="taxonomic scope" value="Eukaryota"/>
</dbReference>
<evidence type="ECO:0000313" key="1">
    <source>
        <dbReference type="EMBL" id="EFH56805.1"/>
    </source>
</evidence>
<proteinExistence type="predicted"/>
<gene>
    <name evidence="1" type="ORF">ARALYDRAFT_900904</name>
</gene>
<dbReference type="Gramene" id="scaffold_400405.1">
    <property type="protein sequence ID" value="scaffold_400405.1"/>
    <property type="gene ID" value="scaffold_400405.1"/>
</dbReference>